<dbReference type="PANTHER" id="PTHR21075:SF0">
    <property type="entry name" value="ANAEROBIC RIBONUCLEOSIDE-TRIPHOSPHATE REDUCTASE"/>
    <property type="match status" value="1"/>
</dbReference>
<name>A0A497F257_9CREN</name>
<dbReference type="GO" id="GO:0005524">
    <property type="term" value="F:ATP binding"/>
    <property type="evidence" value="ECO:0007669"/>
    <property type="project" value="UniProtKB-UniRule"/>
</dbReference>
<gene>
    <name evidence="5" type="ORF">DRJ33_02295</name>
</gene>
<dbReference type="InterPro" id="IPR055771">
    <property type="entry name" value="DUF7347"/>
</dbReference>
<dbReference type="PROSITE" id="PS51161">
    <property type="entry name" value="ATP_CONE"/>
    <property type="match status" value="1"/>
</dbReference>
<dbReference type="InterPro" id="IPR012833">
    <property type="entry name" value="NrdD"/>
</dbReference>
<accession>A0A497F257</accession>
<dbReference type="InterPro" id="IPR011991">
    <property type="entry name" value="ArsR-like_HTH"/>
</dbReference>
<dbReference type="Pfam" id="PF03477">
    <property type="entry name" value="ATP-cone"/>
    <property type="match status" value="1"/>
</dbReference>
<dbReference type="CDD" id="cd00090">
    <property type="entry name" value="HTH_ARSR"/>
    <property type="match status" value="1"/>
</dbReference>
<sequence>MVDLYENILNALANKVRADILKLLSKDGKASFTEIMEKLRMDPKSEAGKFGYHLRLLMKANLITLDESTGKYILTDLGRQVAEYMWSIEEAARIKKGEMLVRTSSLTIEPFDRRKIAEVLVREANAPRTLADAISKEAEERLSKLQIRYLTAALIREFVNAILLEKGLEEYRHSLTRLGLPVYDTTELIKNASKVVLPSPDSVHRLAGDSVFEEYTLLKALPRSRGDAHLAGVLHYNNSQSFVLKIANIQHDLRIFLKSGLSPDGSGIYLPVHKPPLTLKDALSITSKLTSTTLHYVSSSQALDMFNVFLAPYADGISYEDVKSLLYDFIQDLNINQDYRHCVQPIAIGLELGIPKFLEGEKAVGKSGVYGDFEEASFTILNALMDIMLEGDGTGKPFTSPQLILKLRKEVAEAKAQESLLKACSLATKWGAIYFVNMHQGWQGVNVSLCGDLSRLDSEWKNDWELGCLRAGVLDNVTVNLPRIAMEARGDDDIFLERLEELLDLCYEALTIKRKIIEERIAIDGIMPFLGQVVNGDVYYHLENSSLLISYVGLPEAISFHTGLDLTDSSALSFAKKIVQTMSSYAQHAKTGDRLVVSNLTFEPVSSRLTKLDLKTAPQKALGRRKEIPPIYTEFSNTPQYQVLPLKKRVEIEEVFHQMLKGGHLLEVKLAEPPPSAKGLYDFVRKMTESNIGTFCFTRDYTVCNICGNIVGGLKEKCMRCGHSGYKLVKFSRINGLYKPSPLWREDDKWVVLNSQRYLL</sequence>
<reference evidence="5 6" key="1">
    <citation type="submission" date="2018-06" db="EMBL/GenBank/DDBJ databases">
        <title>Extensive metabolic versatility and redundancy in microbially diverse, dynamic hydrothermal sediments.</title>
        <authorList>
            <person name="Dombrowski N."/>
            <person name="Teske A."/>
            <person name="Baker B.J."/>
        </authorList>
    </citation>
    <scope>NUCLEOTIDE SEQUENCE [LARGE SCALE GENOMIC DNA]</scope>
    <source>
        <strain evidence="5">B34_G17</strain>
    </source>
</reference>
<evidence type="ECO:0000313" key="6">
    <source>
        <dbReference type="Proteomes" id="UP000272051"/>
    </source>
</evidence>
<organism evidence="5 6">
    <name type="scientific">Thermoproteota archaeon</name>
    <dbReference type="NCBI Taxonomy" id="2056631"/>
    <lineage>
        <taxon>Archaea</taxon>
        <taxon>Thermoproteota</taxon>
    </lineage>
</organism>
<dbReference type="GO" id="GO:0006260">
    <property type="term" value="P:DNA replication"/>
    <property type="evidence" value="ECO:0007669"/>
    <property type="project" value="InterPro"/>
</dbReference>
<dbReference type="SUPFAM" id="SSF51998">
    <property type="entry name" value="PFL-like glycyl radical enzymes"/>
    <property type="match status" value="1"/>
</dbReference>
<dbReference type="GO" id="GO:0003700">
    <property type="term" value="F:DNA-binding transcription factor activity"/>
    <property type="evidence" value="ECO:0007669"/>
    <property type="project" value="InterPro"/>
</dbReference>
<dbReference type="Pfam" id="PF24038">
    <property type="entry name" value="DUF7347"/>
    <property type="match status" value="1"/>
</dbReference>
<dbReference type="AlphaFoldDB" id="A0A497F257"/>
<evidence type="ECO:0000256" key="1">
    <source>
        <dbReference type="ARBA" id="ARBA00022741"/>
    </source>
</evidence>
<dbReference type="EMBL" id="QMQX01000027">
    <property type="protein sequence ID" value="RLE52970.1"/>
    <property type="molecule type" value="Genomic_DNA"/>
</dbReference>
<dbReference type="InterPro" id="IPR005144">
    <property type="entry name" value="ATP-cone_dom"/>
</dbReference>
<dbReference type="GO" id="GO:0008998">
    <property type="term" value="F:ribonucleoside-triphosphate reductase (thioredoxin) activity"/>
    <property type="evidence" value="ECO:0007669"/>
    <property type="project" value="InterPro"/>
</dbReference>
<dbReference type="Pfam" id="PF13597">
    <property type="entry name" value="NRDD"/>
    <property type="match status" value="1"/>
</dbReference>
<dbReference type="PANTHER" id="PTHR21075">
    <property type="entry name" value="ANAEROBIC RIBONUCLEOSIDE-TRIPHOSPHATE REDUCTASE"/>
    <property type="match status" value="1"/>
</dbReference>
<dbReference type="InterPro" id="IPR036388">
    <property type="entry name" value="WH-like_DNA-bd_sf"/>
</dbReference>
<dbReference type="Gene3D" id="1.10.10.10">
    <property type="entry name" value="Winged helix-like DNA-binding domain superfamily/Winged helix DNA-binding domain"/>
    <property type="match status" value="1"/>
</dbReference>
<dbReference type="Gene3D" id="3.20.70.20">
    <property type="match status" value="1"/>
</dbReference>
<dbReference type="InterPro" id="IPR036390">
    <property type="entry name" value="WH_DNA-bd_sf"/>
</dbReference>
<evidence type="ECO:0000256" key="3">
    <source>
        <dbReference type="PROSITE-ProRule" id="PRU00492"/>
    </source>
</evidence>
<dbReference type="GO" id="GO:0004748">
    <property type="term" value="F:ribonucleoside-diphosphate reductase activity, thioredoxin disulfide as acceptor"/>
    <property type="evidence" value="ECO:0007669"/>
    <property type="project" value="TreeGrafter"/>
</dbReference>
<dbReference type="Proteomes" id="UP000272051">
    <property type="component" value="Unassembled WGS sequence"/>
</dbReference>
<feature type="domain" description="ATP-cone" evidence="4">
    <location>
        <begin position="99"/>
        <end position="184"/>
    </location>
</feature>
<dbReference type="GO" id="GO:0031250">
    <property type="term" value="C:anaerobic ribonucleoside-triphosphate reductase complex"/>
    <property type="evidence" value="ECO:0007669"/>
    <property type="project" value="TreeGrafter"/>
</dbReference>
<proteinExistence type="predicted"/>
<evidence type="ECO:0000256" key="2">
    <source>
        <dbReference type="ARBA" id="ARBA00022840"/>
    </source>
</evidence>
<keyword evidence="1 3" id="KW-0547">Nucleotide-binding</keyword>
<dbReference type="SUPFAM" id="SSF46785">
    <property type="entry name" value="Winged helix' DNA-binding domain"/>
    <property type="match status" value="1"/>
</dbReference>
<evidence type="ECO:0000259" key="4">
    <source>
        <dbReference type="PROSITE" id="PS51161"/>
    </source>
</evidence>
<dbReference type="InterPro" id="IPR001845">
    <property type="entry name" value="HTH_ArsR_DNA-bd_dom"/>
</dbReference>
<evidence type="ECO:0000313" key="5">
    <source>
        <dbReference type="EMBL" id="RLE52970.1"/>
    </source>
</evidence>
<protein>
    <recommendedName>
        <fullName evidence="4">ATP-cone domain-containing protein</fullName>
    </recommendedName>
</protein>
<keyword evidence="2 3" id="KW-0067">ATP-binding</keyword>
<comment type="caution">
    <text evidence="5">The sequence shown here is derived from an EMBL/GenBank/DDBJ whole genome shotgun (WGS) entry which is preliminary data.</text>
</comment>
<dbReference type="GO" id="GO:0009265">
    <property type="term" value="P:2'-deoxyribonucleotide biosynthetic process"/>
    <property type="evidence" value="ECO:0007669"/>
    <property type="project" value="TreeGrafter"/>
</dbReference>
<dbReference type="SMART" id="SM00418">
    <property type="entry name" value="HTH_ARSR"/>
    <property type="match status" value="1"/>
</dbReference>